<dbReference type="EMBL" id="AAGLPU010000015">
    <property type="protein sequence ID" value="EBP3986208.1"/>
    <property type="molecule type" value="Genomic_DNA"/>
</dbReference>
<proteinExistence type="predicted"/>
<gene>
    <name evidence="1" type="ORF">S308_12385</name>
</gene>
<evidence type="ECO:0000313" key="1">
    <source>
        <dbReference type="EMBL" id="EBP3986208.1"/>
    </source>
</evidence>
<accession>A0A5U3EDU6</accession>
<reference evidence="1" key="1">
    <citation type="submission" date="2018-07" db="EMBL/GenBank/DDBJ databases">
        <authorList>
            <consortium name="GenomeTrakr network: Whole genome sequencing for foodborne pathogen traceback"/>
        </authorList>
    </citation>
    <scope>NUCLEOTIDE SEQUENCE</scope>
    <source>
        <strain evidence="1">CFSAN002857</strain>
    </source>
</reference>
<organism evidence="1">
    <name type="scientific">Salmonella enterica I</name>
    <dbReference type="NCBI Taxonomy" id="59201"/>
    <lineage>
        <taxon>Bacteria</taxon>
        <taxon>Pseudomonadati</taxon>
        <taxon>Pseudomonadota</taxon>
        <taxon>Gammaproteobacteria</taxon>
        <taxon>Enterobacterales</taxon>
        <taxon>Enterobacteriaceae</taxon>
        <taxon>Salmonella</taxon>
    </lineage>
</organism>
<name>A0A5U3EDU6_SALET</name>
<feature type="non-terminal residue" evidence="1">
    <location>
        <position position="60"/>
    </location>
</feature>
<protein>
    <submittedName>
        <fullName evidence="1">Uncharacterized protein</fullName>
    </submittedName>
</protein>
<dbReference type="AlphaFoldDB" id="A0A5U3EDU6"/>
<sequence length="60" mass="6993">MNGQHKGIFIDSFYMNPNECSKFGFMFIDRDFMTETECSVRGLMFIDYNATPDFGAPEMF</sequence>
<comment type="caution">
    <text evidence="1">The sequence shown here is derived from an EMBL/GenBank/DDBJ whole genome shotgun (WGS) entry which is preliminary data.</text>
</comment>